<gene>
    <name evidence="1" type="ORF">Amon02_001199800</name>
</gene>
<evidence type="ECO:0000313" key="1">
    <source>
        <dbReference type="EMBL" id="GMF04057.1"/>
    </source>
</evidence>
<comment type="caution">
    <text evidence="1">The sequence shown here is derived from an EMBL/GenBank/DDBJ whole genome shotgun (WGS) entry which is preliminary data.</text>
</comment>
<accession>A0ACB5UAM3</accession>
<reference evidence="1" key="1">
    <citation type="submission" date="2023-04" db="EMBL/GenBank/DDBJ databases">
        <title>Ambrosiozyma monospora NBRC 10751.</title>
        <authorList>
            <person name="Ichikawa N."/>
            <person name="Sato H."/>
            <person name="Tonouchi N."/>
        </authorList>
    </citation>
    <scope>NUCLEOTIDE SEQUENCE</scope>
    <source>
        <strain evidence="1">NBRC 10751</strain>
    </source>
</reference>
<evidence type="ECO:0000313" key="2">
    <source>
        <dbReference type="Proteomes" id="UP001165064"/>
    </source>
</evidence>
<sequence length="143" mass="16633">MVFDPVLGKRRINDSNTPAYSTDSIKERRKKVVRRRTRTGCLTCRKRRIKCDERKPFCYNCEKSKKVCAGYEQVPYGSRRYRYMDQPKPQEIQPNQPILHQGPIPPNMMNPQGQPIATSGSTSTTSTTTNERYPNGSRKYVKW</sequence>
<dbReference type="Proteomes" id="UP001165064">
    <property type="component" value="Unassembled WGS sequence"/>
</dbReference>
<dbReference type="EMBL" id="BSXS01013450">
    <property type="protein sequence ID" value="GMF04057.1"/>
    <property type="molecule type" value="Genomic_DNA"/>
</dbReference>
<keyword evidence="2" id="KW-1185">Reference proteome</keyword>
<name>A0ACB5UAM3_AMBMO</name>
<proteinExistence type="predicted"/>
<protein>
    <submittedName>
        <fullName evidence="1">Unnamed protein product</fullName>
    </submittedName>
</protein>
<organism evidence="1 2">
    <name type="scientific">Ambrosiozyma monospora</name>
    <name type="common">Yeast</name>
    <name type="synonym">Endomycopsis monosporus</name>
    <dbReference type="NCBI Taxonomy" id="43982"/>
    <lineage>
        <taxon>Eukaryota</taxon>
        <taxon>Fungi</taxon>
        <taxon>Dikarya</taxon>
        <taxon>Ascomycota</taxon>
        <taxon>Saccharomycotina</taxon>
        <taxon>Pichiomycetes</taxon>
        <taxon>Pichiales</taxon>
        <taxon>Pichiaceae</taxon>
        <taxon>Ambrosiozyma</taxon>
    </lineage>
</organism>